<dbReference type="AlphaFoldDB" id="A0A4Y2AAV5"/>
<gene>
    <name evidence="1" type="ORF">AVEN_53396_1</name>
</gene>
<name>A0A4Y2AAV5_ARAVE</name>
<reference evidence="1 2" key="1">
    <citation type="journal article" date="2019" name="Sci. Rep.">
        <title>Orb-weaving spider Araneus ventricosus genome elucidates the spidroin gene catalogue.</title>
        <authorList>
            <person name="Kono N."/>
            <person name="Nakamura H."/>
            <person name="Ohtoshi R."/>
            <person name="Moran D.A.P."/>
            <person name="Shinohara A."/>
            <person name="Yoshida Y."/>
            <person name="Fujiwara M."/>
            <person name="Mori M."/>
            <person name="Tomita M."/>
            <person name="Arakawa K."/>
        </authorList>
    </citation>
    <scope>NUCLEOTIDE SEQUENCE [LARGE SCALE GENOMIC DNA]</scope>
</reference>
<dbReference type="EMBL" id="BGPR01000010">
    <property type="protein sequence ID" value="GBL76707.1"/>
    <property type="molecule type" value="Genomic_DNA"/>
</dbReference>
<protein>
    <submittedName>
        <fullName evidence="1">Uncharacterized protein</fullName>
    </submittedName>
</protein>
<accession>A0A4Y2AAV5</accession>
<organism evidence="1 2">
    <name type="scientific">Araneus ventricosus</name>
    <name type="common">Orbweaver spider</name>
    <name type="synonym">Epeira ventricosa</name>
    <dbReference type="NCBI Taxonomy" id="182803"/>
    <lineage>
        <taxon>Eukaryota</taxon>
        <taxon>Metazoa</taxon>
        <taxon>Ecdysozoa</taxon>
        <taxon>Arthropoda</taxon>
        <taxon>Chelicerata</taxon>
        <taxon>Arachnida</taxon>
        <taxon>Araneae</taxon>
        <taxon>Araneomorphae</taxon>
        <taxon>Entelegynae</taxon>
        <taxon>Araneoidea</taxon>
        <taxon>Araneidae</taxon>
        <taxon>Araneus</taxon>
    </lineage>
</organism>
<keyword evidence="2" id="KW-1185">Reference proteome</keyword>
<proteinExistence type="predicted"/>
<comment type="caution">
    <text evidence="1">The sequence shown here is derived from an EMBL/GenBank/DDBJ whole genome shotgun (WGS) entry which is preliminary data.</text>
</comment>
<sequence length="121" mass="13741">MSLYASGYAESRQSGERLKSWIDCDAAILYQPSFFPAPCEKRYGLVMLDYRVSRQYGGKKGVFFFFSKVSAKRCIEDRRLANLQKGIKFGKRMQKCNSNGFLLSAKAFGRCLLVSSSLFSM</sequence>
<evidence type="ECO:0000313" key="1">
    <source>
        <dbReference type="EMBL" id="GBL76707.1"/>
    </source>
</evidence>
<dbReference type="Proteomes" id="UP000499080">
    <property type="component" value="Unassembled WGS sequence"/>
</dbReference>
<evidence type="ECO:0000313" key="2">
    <source>
        <dbReference type="Proteomes" id="UP000499080"/>
    </source>
</evidence>